<evidence type="ECO:0000256" key="2">
    <source>
        <dbReference type="ARBA" id="ARBA00023163"/>
    </source>
</evidence>
<evidence type="ECO:0000259" key="4">
    <source>
        <dbReference type="Pfam" id="PF24277"/>
    </source>
</evidence>
<name>A0A897NH84_9EURY</name>
<reference evidence="6 7" key="1">
    <citation type="submission" date="2020-11" db="EMBL/GenBank/DDBJ databases">
        <title>Carbohydrate-dependent, anaerobic sulfur respiration: A novel catabolism in halophilic archaea.</title>
        <authorList>
            <person name="Sorokin D.Y."/>
            <person name="Messina E."/>
            <person name="Smedile F."/>
            <person name="La Cono V."/>
            <person name="Hallsworth J.E."/>
            <person name="Yakimov M.M."/>
        </authorList>
    </citation>
    <scope>NUCLEOTIDE SEQUENCE</scope>
    <source>
        <strain evidence="6">HSR-Bgl</strain>
        <strain evidence="5 7">HSR12-2</strain>
    </source>
</reference>
<feature type="domain" description="HTH bat-type" evidence="3">
    <location>
        <begin position="157"/>
        <end position="208"/>
    </location>
</feature>
<organism evidence="6 8">
    <name type="scientific">Halapricum desulfuricans</name>
    <dbReference type="NCBI Taxonomy" id="2841257"/>
    <lineage>
        <taxon>Archaea</taxon>
        <taxon>Methanobacteriati</taxon>
        <taxon>Methanobacteriota</taxon>
        <taxon>Stenosarchaea group</taxon>
        <taxon>Halobacteria</taxon>
        <taxon>Halobacteriales</taxon>
        <taxon>Haloarculaceae</taxon>
        <taxon>Halapricum</taxon>
    </lineage>
</organism>
<dbReference type="RefSeq" id="WP_229109243.1">
    <property type="nucleotide sequence ID" value="NZ_CP064788.1"/>
</dbReference>
<evidence type="ECO:0000313" key="7">
    <source>
        <dbReference type="Proteomes" id="UP000662973"/>
    </source>
</evidence>
<dbReference type="KEGG" id="hds:HSR122_1814"/>
<dbReference type="SUPFAM" id="SSF88659">
    <property type="entry name" value="Sigma3 and sigma4 domains of RNA polymerase sigma factors"/>
    <property type="match status" value="1"/>
</dbReference>
<evidence type="ECO:0000256" key="1">
    <source>
        <dbReference type="ARBA" id="ARBA00023015"/>
    </source>
</evidence>
<dbReference type="PANTHER" id="PTHR34236">
    <property type="entry name" value="DIMETHYL SULFOXIDE REDUCTASE TRANSCRIPTIONAL ACTIVATOR"/>
    <property type="match status" value="1"/>
</dbReference>
<evidence type="ECO:0000259" key="3">
    <source>
        <dbReference type="Pfam" id="PF04967"/>
    </source>
</evidence>
<accession>A0A897NH84</accession>
<gene>
    <name evidence="6" type="ORF">HSBGL_1656</name>
    <name evidence="5" type="ORF">HSR122_1814</name>
</gene>
<keyword evidence="7" id="KW-1185">Reference proteome</keyword>
<dbReference type="PANTHER" id="PTHR34236:SF1">
    <property type="entry name" value="DIMETHYL SULFOXIDE REDUCTASE TRANSCRIPTIONAL ACTIVATOR"/>
    <property type="match status" value="1"/>
</dbReference>
<dbReference type="InterPro" id="IPR056433">
    <property type="entry name" value="DmsR-like_N"/>
</dbReference>
<evidence type="ECO:0000313" key="6">
    <source>
        <dbReference type="EMBL" id="QSG12072.1"/>
    </source>
</evidence>
<dbReference type="AlphaFoldDB" id="A0A897NH84"/>
<feature type="domain" description="DmsR-like N-terminal" evidence="4">
    <location>
        <begin position="67"/>
        <end position="138"/>
    </location>
</feature>
<dbReference type="Pfam" id="PF04967">
    <property type="entry name" value="HTH_10"/>
    <property type="match status" value="1"/>
</dbReference>
<evidence type="ECO:0000313" key="5">
    <source>
        <dbReference type="EMBL" id="QSG09200.1"/>
    </source>
</evidence>
<proteinExistence type="predicted"/>
<sequence>MSDAPTFTSVESGDGSVSGGHDTRDLWVTLKIYVGDDCPLTAIDADVENVDLQQMNGECRATIVSCDDEDLNVLQTHQEMGPDCVSQAFHRHGCIPRIVDTDEDSITVTVYPDERATIPKLVESIQDLGYVLDVERLVGVSPELITDSTVLCDLSILTEKQREAIELAVQRGYYARDSDVNLDGIASELDISNSALSRRLKSAEAKLMLELIDRADGDSC</sequence>
<dbReference type="GeneID" id="68861190"/>
<dbReference type="EMBL" id="CP064789">
    <property type="protein sequence ID" value="QSG12072.1"/>
    <property type="molecule type" value="Genomic_DNA"/>
</dbReference>
<dbReference type="Pfam" id="PF24277">
    <property type="entry name" value="DmsR_N"/>
    <property type="match status" value="1"/>
</dbReference>
<dbReference type="InterPro" id="IPR007050">
    <property type="entry name" value="HTH_bacterioopsin"/>
</dbReference>
<accession>A0A897N477</accession>
<dbReference type="EMBL" id="CP064788">
    <property type="protein sequence ID" value="QSG09200.1"/>
    <property type="molecule type" value="Genomic_DNA"/>
</dbReference>
<dbReference type="Proteomes" id="UP000663305">
    <property type="component" value="Chromosome"/>
</dbReference>
<dbReference type="InterPro" id="IPR013324">
    <property type="entry name" value="RNA_pol_sigma_r3/r4-like"/>
</dbReference>
<keyword evidence="1" id="KW-0805">Transcription regulation</keyword>
<protein>
    <submittedName>
        <fullName evidence="6">Transcriptional regulator, contains HTH domain</fullName>
    </submittedName>
</protein>
<evidence type="ECO:0000313" key="8">
    <source>
        <dbReference type="Proteomes" id="UP000663305"/>
    </source>
</evidence>
<keyword evidence="2" id="KW-0804">Transcription</keyword>
<dbReference type="Proteomes" id="UP000662973">
    <property type="component" value="Chromosome"/>
</dbReference>